<evidence type="ECO:0000256" key="7">
    <source>
        <dbReference type="ARBA" id="ARBA00022741"/>
    </source>
</evidence>
<feature type="domain" description="Biotin carboxylation" evidence="16">
    <location>
        <begin position="10"/>
        <end position="456"/>
    </location>
</feature>
<evidence type="ECO:0000313" key="17">
    <source>
        <dbReference type="EMBL" id="SEP57452.1"/>
    </source>
</evidence>
<dbReference type="InterPro" id="IPR016185">
    <property type="entry name" value="PreATP-grasp_dom_sf"/>
</dbReference>
<dbReference type="InterPro" id="IPR011761">
    <property type="entry name" value="ATP-grasp"/>
</dbReference>
<dbReference type="CDD" id="cd06850">
    <property type="entry name" value="biotinyl_domain"/>
    <property type="match status" value="1"/>
</dbReference>
<evidence type="ECO:0000256" key="9">
    <source>
        <dbReference type="ARBA" id="ARBA00022946"/>
    </source>
</evidence>
<evidence type="ECO:0000313" key="18">
    <source>
        <dbReference type="Proteomes" id="UP000199496"/>
    </source>
</evidence>
<dbReference type="InterPro" id="IPR005481">
    <property type="entry name" value="BC-like_N"/>
</dbReference>
<evidence type="ECO:0000256" key="3">
    <source>
        <dbReference type="ARBA" id="ARBA00004956"/>
    </source>
</evidence>
<dbReference type="AlphaFoldDB" id="A0A1H8YZD3"/>
<dbReference type="SUPFAM" id="SSF51230">
    <property type="entry name" value="Single hybrid motif"/>
    <property type="match status" value="1"/>
</dbReference>
<dbReference type="Pfam" id="PF00364">
    <property type="entry name" value="Biotin_lipoyl"/>
    <property type="match status" value="1"/>
</dbReference>
<evidence type="ECO:0000256" key="12">
    <source>
        <dbReference type="ARBA" id="ARBA00048600"/>
    </source>
</evidence>
<evidence type="ECO:0000259" key="14">
    <source>
        <dbReference type="PROSITE" id="PS50968"/>
    </source>
</evidence>
<dbReference type="PROSITE" id="PS00867">
    <property type="entry name" value="CPSASE_2"/>
    <property type="match status" value="1"/>
</dbReference>
<dbReference type="SUPFAM" id="SSF52440">
    <property type="entry name" value="PreATP-grasp domain"/>
    <property type="match status" value="1"/>
</dbReference>
<keyword evidence="6" id="KW-0436">Ligase</keyword>
<dbReference type="PROSITE" id="PS00188">
    <property type="entry name" value="BIOTIN"/>
    <property type="match status" value="1"/>
</dbReference>
<reference evidence="17 18" key="1">
    <citation type="submission" date="2016-10" db="EMBL/GenBank/DDBJ databases">
        <authorList>
            <person name="de Groot N.N."/>
        </authorList>
    </citation>
    <scope>NUCLEOTIDE SEQUENCE [LARGE SCALE GENOMIC DNA]</scope>
    <source>
        <strain evidence="17 18">B7-7</strain>
    </source>
</reference>
<dbReference type="InterPro" id="IPR011764">
    <property type="entry name" value="Biotin_carboxylation_dom"/>
</dbReference>
<accession>A0A1H8YZD3</accession>
<dbReference type="InterPro" id="IPR005479">
    <property type="entry name" value="CPAse_ATP-bd"/>
</dbReference>
<dbReference type="Pfam" id="PF02786">
    <property type="entry name" value="CPSase_L_D2"/>
    <property type="match status" value="1"/>
</dbReference>
<evidence type="ECO:0000256" key="13">
    <source>
        <dbReference type="PROSITE-ProRule" id="PRU00409"/>
    </source>
</evidence>
<dbReference type="Pfam" id="PF21139">
    <property type="entry name" value="BT_MCC_alpha"/>
    <property type="match status" value="1"/>
</dbReference>
<evidence type="ECO:0000256" key="4">
    <source>
        <dbReference type="ARBA" id="ARBA00011750"/>
    </source>
</evidence>
<feature type="domain" description="ATP-grasp" evidence="15">
    <location>
        <begin position="129"/>
        <end position="326"/>
    </location>
</feature>
<dbReference type="GO" id="GO:0046872">
    <property type="term" value="F:metal ion binding"/>
    <property type="evidence" value="ECO:0007669"/>
    <property type="project" value="InterPro"/>
</dbReference>
<evidence type="ECO:0000256" key="10">
    <source>
        <dbReference type="ARBA" id="ARBA00023267"/>
    </source>
</evidence>
<dbReference type="InterPro" id="IPR050856">
    <property type="entry name" value="Biotin_carboxylase_complex"/>
</dbReference>
<dbReference type="Pfam" id="PF00289">
    <property type="entry name" value="Biotin_carb_N"/>
    <property type="match status" value="1"/>
</dbReference>
<evidence type="ECO:0000256" key="11">
    <source>
        <dbReference type="ARBA" id="ARBA00033786"/>
    </source>
</evidence>
<dbReference type="SUPFAM" id="SSF56059">
    <property type="entry name" value="Glutathione synthetase ATP-binding domain-like"/>
    <property type="match status" value="1"/>
</dbReference>
<dbReference type="InterPro" id="IPR005482">
    <property type="entry name" value="Biotin_COase_C"/>
</dbReference>
<dbReference type="NCBIfam" id="NF006367">
    <property type="entry name" value="PRK08591.1"/>
    <property type="match status" value="1"/>
</dbReference>
<dbReference type="EMBL" id="FOFO01000001">
    <property type="protein sequence ID" value="SEP57452.1"/>
    <property type="molecule type" value="Genomic_DNA"/>
</dbReference>
<evidence type="ECO:0000256" key="5">
    <source>
        <dbReference type="ARBA" id="ARBA00017242"/>
    </source>
</evidence>
<comment type="cofactor">
    <cofactor evidence="1">
        <name>biotin</name>
        <dbReference type="ChEBI" id="CHEBI:57586"/>
    </cofactor>
</comment>
<gene>
    <name evidence="17" type="ORF">SAMN05421693_10184</name>
</gene>
<dbReference type="PANTHER" id="PTHR18866">
    <property type="entry name" value="CARBOXYLASE:PYRUVATE/ACETYL-COA/PROPIONYL-COA CARBOXYLASE"/>
    <property type="match status" value="1"/>
</dbReference>
<dbReference type="Proteomes" id="UP000199496">
    <property type="component" value="Unassembled WGS sequence"/>
</dbReference>
<dbReference type="Gene3D" id="3.30.700.40">
    <property type="match status" value="1"/>
</dbReference>
<dbReference type="InterPro" id="IPR001882">
    <property type="entry name" value="Biotin_BS"/>
</dbReference>
<sequence>MAPNRRESSMFHKILIANRGEIACRIARTCRELGIRTVAVYSEADREAMHVKACDEAWPIGPAPARDSYLNIPRILEAARRSGAQAIHPGYGFLSENADFARACDEAGIVFIGPPVGAIEAMGSKSAAKAIMEAAGVPLVPGYHGDDQSPALLADVAARIGYPVLIKASAGGGGKGMRRVDDPDRFREALEAARREARSAFGDDRVLVEKYLLQPRHVEVQVFADSQGRVVHLFERDCSVQRRHQKVIEEAPAPGLDQARRHQLGEAAIAAARAIGYVGAGTVEFIMDSRGEFYFMEMNTRLQVEHPVTEMITGQDLVAWQLRVAAGHPLPCEQADLAIRGHAFEARIYAEDADRDFLPATGTIGHLRTPPSSRHVRIDTGVQEGDEISVHYDPMIAKLVVWDQDRETALRRLATALESFIVVGTTTNVGFLSRLARHPAFAEARIDTGFIDTHRADLLPPVPPINDGQLCAATLHELLRVEQAARERARQSGDITSPWHATTGWRLNTDSHRTLHFFDSARDRDLKVVAHYLDTGFRLDLGQGEHWVQGNLQPDGRLRMQVDGVHQDAWVLQEGRRLSVCMAGHTRDLVIHDPLAAGMDDEIQEGSLMAPMPGLVVAVHVKPGDVVQEGDPLMVLEAMKMEYQISALTDGIVDSVNYSEGEQVTEGAQLLTIRQGE</sequence>
<keyword evidence="9" id="KW-0809">Transit peptide</keyword>
<comment type="pathway">
    <text evidence="3">Lipid metabolism; malonyl-CoA biosynthesis; malonyl-CoA from acetyl-CoA: step 1/1.</text>
</comment>
<keyword evidence="18" id="KW-1185">Reference proteome</keyword>
<evidence type="ECO:0000256" key="8">
    <source>
        <dbReference type="ARBA" id="ARBA00022840"/>
    </source>
</evidence>
<dbReference type="SMART" id="SM00878">
    <property type="entry name" value="Biotin_carb_C"/>
    <property type="match status" value="1"/>
</dbReference>
<dbReference type="GO" id="GO:0005524">
    <property type="term" value="F:ATP binding"/>
    <property type="evidence" value="ECO:0007669"/>
    <property type="project" value="UniProtKB-UniRule"/>
</dbReference>
<dbReference type="PROSITE" id="PS50979">
    <property type="entry name" value="BC"/>
    <property type="match status" value="1"/>
</dbReference>
<evidence type="ECO:0000256" key="1">
    <source>
        <dbReference type="ARBA" id="ARBA00001953"/>
    </source>
</evidence>
<comment type="function">
    <text evidence="2">This protein is a component of the acetyl coenzyme A carboxylase complex; first, biotin carboxylase catalyzes the carboxylation of the carrier protein and then the transcarboxylase transfers the carboxyl group to form malonyl-CoA.</text>
</comment>
<dbReference type="InterPro" id="IPR048429">
    <property type="entry name" value="MCC_alpha_BT"/>
</dbReference>
<dbReference type="PANTHER" id="PTHR18866:SF33">
    <property type="entry name" value="METHYLCROTONOYL-COA CARBOXYLASE SUBUNIT ALPHA, MITOCHONDRIAL-RELATED"/>
    <property type="match status" value="1"/>
</dbReference>
<dbReference type="PROSITE" id="PS50975">
    <property type="entry name" value="ATP_GRASP"/>
    <property type="match status" value="1"/>
</dbReference>
<dbReference type="PROSITE" id="PS50968">
    <property type="entry name" value="BIOTINYL_LIPOYL"/>
    <property type="match status" value="1"/>
</dbReference>
<dbReference type="FunFam" id="3.40.50.20:FF:000010">
    <property type="entry name" value="Propionyl-CoA carboxylase subunit alpha"/>
    <property type="match status" value="1"/>
</dbReference>
<dbReference type="GO" id="GO:0004075">
    <property type="term" value="F:biotin carboxylase activity"/>
    <property type="evidence" value="ECO:0007669"/>
    <property type="project" value="UniProtKB-EC"/>
</dbReference>
<evidence type="ECO:0000256" key="2">
    <source>
        <dbReference type="ARBA" id="ARBA00003761"/>
    </source>
</evidence>
<dbReference type="FunFam" id="3.30.1490.20:FF:000003">
    <property type="entry name" value="acetyl-CoA carboxylase isoform X1"/>
    <property type="match status" value="1"/>
</dbReference>
<dbReference type="InterPro" id="IPR011054">
    <property type="entry name" value="Rudment_hybrid_motif"/>
</dbReference>
<dbReference type="STRING" id="867345.SAMN05421693_10184"/>
<proteinExistence type="predicted"/>
<keyword evidence="7 13" id="KW-0547">Nucleotide-binding</keyword>
<name>A0A1H8YZD3_9GAMM</name>
<dbReference type="FunFam" id="2.40.50.100:FF:000003">
    <property type="entry name" value="Acetyl-CoA carboxylase biotin carboxyl carrier protein"/>
    <property type="match status" value="1"/>
</dbReference>
<comment type="subunit">
    <text evidence="4">Acetyl-CoA carboxylase is a heterohexamer of biotin carboxyl carrier protein, biotin carboxylase and the two subunits of carboxyl transferase in a 2:2 complex.</text>
</comment>
<dbReference type="Pfam" id="PF02785">
    <property type="entry name" value="Biotin_carb_C"/>
    <property type="match status" value="1"/>
</dbReference>
<dbReference type="InterPro" id="IPR000089">
    <property type="entry name" value="Biotin_lipoyl"/>
</dbReference>
<dbReference type="FunFam" id="3.30.470.20:FF:000028">
    <property type="entry name" value="Methylcrotonoyl-CoA carboxylase subunit alpha, mitochondrial"/>
    <property type="match status" value="1"/>
</dbReference>
<dbReference type="Gene3D" id="3.30.470.20">
    <property type="entry name" value="ATP-grasp fold, B domain"/>
    <property type="match status" value="1"/>
</dbReference>
<comment type="catalytic activity">
    <reaction evidence="12">
        <text>N(6)-biotinyl-L-lysyl-[protein] + hydrogencarbonate + ATP = N(6)-carboxybiotinyl-L-lysyl-[protein] + ADP + phosphate + H(+)</text>
        <dbReference type="Rhea" id="RHEA:13501"/>
        <dbReference type="Rhea" id="RHEA-COMP:10505"/>
        <dbReference type="Rhea" id="RHEA-COMP:10506"/>
        <dbReference type="ChEBI" id="CHEBI:15378"/>
        <dbReference type="ChEBI" id="CHEBI:17544"/>
        <dbReference type="ChEBI" id="CHEBI:30616"/>
        <dbReference type="ChEBI" id="CHEBI:43474"/>
        <dbReference type="ChEBI" id="CHEBI:83144"/>
        <dbReference type="ChEBI" id="CHEBI:83145"/>
        <dbReference type="ChEBI" id="CHEBI:456216"/>
        <dbReference type="EC" id="6.3.4.14"/>
    </reaction>
</comment>
<dbReference type="Gene3D" id="2.40.50.100">
    <property type="match status" value="1"/>
</dbReference>
<protein>
    <recommendedName>
        <fullName evidence="5">Biotin carboxylase</fullName>
    </recommendedName>
    <alternativeName>
        <fullName evidence="11">Acetyl-coenzyme A carboxylase biotin carboxylase subunit A</fullName>
    </alternativeName>
</protein>
<evidence type="ECO:0000256" key="6">
    <source>
        <dbReference type="ARBA" id="ARBA00022598"/>
    </source>
</evidence>
<dbReference type="PROSITE" id="PS00866">
    <property type="entry name" value="CPSASE_1"/>
    <property type="match status" value="1"/>
</dbReference>
<evidence type="ECO:0000259" key="16">
    <source>
        <dbReference type="PROSITE" id="PS50979"/>
    </source>
</evidence>
<dbReference type="InterPro" id="IPR011053">
    <property type="entry name" value="Single_hybrid_motif"/>
</dbReference>
<organism evidence="17 18">
    <name type="scientific">Ectothiorhodospira magna</name>
    <dbReference type="NCBI Taxonomy" id="867345"/>
    <lineage>
        <taxon>Bacteria</taxon>
        <taxon>Pseudomonadati</taxon>
        <taxon>Pseudomonadota</taxon>
        <taxon>Gammaproteobacteria</taxon>
        <taxon>Chromatiales</taxon>
        <taxon>Ectothiorhodospiraceae</taxon>
        <taxon>Ectothiorhodospira</taxon>
    </lineage>
</organism>
<keyword evidence="10" id="KW-0092">Biotin</keyword>
<evidence type="ECO:0000259" key="15">
    <source>
        <dbReference type="PROSITE" id="PS50975"/>
    </source>
</evidence>
<keyword evidence="8 13" id="KW-0067">ATP-binding</keyword>
<feature type="domain" description="Lipoyl-binding" evidence="14">
    <location>
        <begin position="602"/>
        <end position="674"/>
    </location>
</feature>
<dbReference type="SUPFAM" id="SSF51246">
    <property type="entry name" value="Rudiment single hybrid motif"/>
    <property type="match status" value="1"/>
</dbReference>